<reference evidence="2 3" key="2">
    <citation type="journal article" date="2023" name="Mol. Biol. Evol.">
        <title>Genomics of Secondarily Temperate Adaptation in the Only Non-Antarctic Icefish.</title>
        <authorList>
            <person name="Rivera-Colon A.G."/>
            <person name="Rayamajhi N."/>
            <person name="Minhas B.F."/>
            <person name="Madrigal G."/>
            <person name="Bilyk K.T."/>
            <person name="Yoon V."/>
            <person name="Hune M."/>
            <person name="Gregory S."/>
            <person name="Cheng C.H.C."/>
            <person name="Catchen J.M."/>
        </authorList>
    </citation>
    <scope>NUCLEOTIDE SEQUENCE [LARGE SCALE GENOMIC DNA]</scope>
    <source>
        <strain evidence="2">JMC-PN-2008</strain>
    </source>
</reference>
<keyword evidence="1" id="KW-0732">Signal</keyword>
<sequence length="66" mass="7229">MLLILGLGCPWALISPLPPTFLHHWVPQADMGPDKALIHHLLSGKAAPQHPPSWASISLIHWAEDP</sequence>
<protein>
    <submittedName>
        <fullName evidence="2">Uncharacterized protein</fullName>
    </submittedName>
</protein>
<accession>A0AAN8AW54</accession>
<comment type="caution">
    <text evidence="2">The sequence shown here is derived from an EMBL/GenBank/DDBJ whole genome shotgun (WGS) entry which is preliminary data.</text>
</comment>
<feature type="chain" id="PRO_5043042420" evidence="1">
    <location>
        <begin position="17"/>
        <end position="66"/>
    </location>
</feature>
<evidence type="ECO:0000313" key="2">
    <source>
        <dbReference type="EMBL" id="KAK5869813.1"/>
    </source>
</evidence>
<evidence type="ECO:0000256" key="1">
    <source>
        <dbReference type="SAM" id="SignalP"/>
    </source>
</evidence>
<proteinExistence type="predicted"/>
<reference evidence="2 3" key="1">
    <citation type="journal article" date="2023" name="Genes (Basel)">
        <title>Chromosome-Level Genome Assembly and Circadian Gene Repertoire of the Patagonia Blennie Eleginops maclovinus-The Closest Ancestral Proxy of Antarctic Cryonotothenioids.</title>
        <authorList>
            <person name="Cheng C.C."/>
            <person name="Rivera-Colon A.G."/>
            <person name="Minhas B.F."/>
            <person name="Wilson L."/>
            <person name="Rayamajhi N."/>
            <person name="Vargas-Chacoff L."/>
            <person name="Catchen J.M."/>
        </authorList>
    </citation>
    <scope>NUCLEOTIDE SEQUENCE [LARGE SCALE GENOMIC DNA]</scope>
    <source>
        <strain evidence="2">JMC-PN-2008</strain>
    </source>
</reference>
<dbReference type="Proteomes" id="UP001346869">
    <property type="component" value="Unassembled WGS sequence"/>
</dbReference>
<feature type="signal peptide" evidence="1">
    <location>
        <begin position="1"/>
        <end position="16"/>
    </location>
</feature>
<dbReference type="AlphaFoldDB" id="A0AAN8AW54"/>
<name>A0AAN8AW54_ELEMC</name>
<gene>
    <name evidence="2" type="ORF">PBY51_024503</name>
</gene>
<keyword evidence="3" id="KW-1185">Reference proteome</keyword>
<organism evidence="2 3">
    <name type="scientific">Eleginops maclovinus</name>
    <name type="common">Patagonian blennie</name>
    <name type="synonym">Eleginus maclovinus</name>
    <dbReference type="NCBI Taxonomy" id="56733"/>
    <lineage>
        <taxon>Eukaryota</taxon>
        <taxon>Metazoa</taxon>
        <taxon>Chordata</taxon>
        <taxon>Craniata</taxon>
        <taxon>Vertebrata</taxon>
        <taxon>Euteleostomi</taxon>
        <taxon>Actinopterygii</taxon>
        <taxon>Neopterygii</taxon>
        <taxon>Teleostei</taxon>
        <taxon>Neoteleostei</taxon>
        <taxon>Acanthomorphata</taxon>
        <taxon>Eupercaria</taxon>
        <taxon>Perciformes</taxon>
        <taxon>Notothenioidei</taxon>
        <taxon>Eleginopidae</taxon>
        <taxon>Eleginops</taxon>
    </lineage>
</organism>
<dbReference type="EMBL" id="JAUZQC010000006">
    <property type="protein sequence ID" value="KAK5869813.1"/>
    <property type="molecule type" value="Genomic_DNA"/>
</dbReference>
<evidence type="ECO:0000313" key="3">
    <source>
        <dbReference type="Proteomes" id="UP001346869"/>
    </source>
</evidence>